<dbReference type="EMBL" id="CAIIXF020000007">
    <property type="protein sequence ID" value="CAH1789382.1"/>
    <property type="molecule type" value="Genomic_DNA"/>
</dbReference>
<comment type="caution">
    <text evidence="1">The sequence shown here is derived from an EMBL/GenBank/DDBJ whole genome shotgun (WGS) entry which is preliminary data.</text>
</comment>
<organism evidence="1 2">
    <name type="scientific">Owenia fusiformis</name>
    <name type="common">Polychaete worm</name>
    <dbReference type="NCBI Taxonomy" id="6347"/>
    <lineage>
        <taxon>Eukaryota</taxon>
        <taxon>Metazoa</taxon>
        <taxon>Spiralia</taxon>
        <taxon>Lophotrochozoa</taxon>
        <taxon>Annelida</taxon>
        <taxon>Polychaeta</taxon>
        <taxon>Sedentaria</taxon>
        <taxon>Canalipalpata</taxon>
        <taxon>Sabellida</taxon>
        <taxon>Oweniida</taxon>
        <taxon>Oweniidae</taxon>
        <taxon>Owenia</taxon>
    </lineage>
</organism>
<name>A0A8J1TRX5_OWEFU</name>
<reference evidence="1" key="1">
    <citation type="submission" date="2022-03" db="EMBL/GenBank/DDBJ databases">
        <authorList>
            <person name="Martin C."/>
        </authorList>
    </citation>
    <scope>NUCLEOTIDE SEQUENCE</scope>
</reference>
<sequence length="124" mass="14304">MADYHGQYLDRMCRLCGKSTNISSNSKKRPPMLCKYFKERILEHYSIDISIDDDKIHTQKIFQSCVNTMLNSEKKGANRPHVPQEFFKYVEHCTEDCIVCKVNIEASRPGRKKESKKGKTNGTG</sequence>
<gene>
    <name evidence="1" type="ORF">OFUS_LOCUS14753</name>
</gene>
<evidence type="ECO:0000313" key="2">
    <source>
        <dbReference type="Proteomes" id="UP000749559"/>
    </source>
</evidence>
<accession>A0A8J1TRX5</accession>
<proteinExistence type="predicted"/>
<dbReference type="AlphaFoldDB" id="A0A8J1TRX5"/>
<keyword evidence="2" id="KW-1185">Reference proteome</keyword>
<protein>
    <submittedName>
        <fullName evidence="1">Uncharacterized protein</fullName>
    </submittedName>
</protein>
<dbReference type="Proteomes" id="UP000749559">
    <property type="component" value="Unassembled WGS sequence"/>
</dbReference>
<evidence type="ECO:0000313" key="1">
    <source>
        <dbReference type="EMBL" id="CAH1789382.1"/>
    </source>
</evidence>